<dbReference type="AlphaFoldDB" id="A0A9X9T9L7"/>
<keyword evidence="2" id="KW-1185">Reference proteome</keyword>
<evidence type="ECO:0000313" key="2">
    <source>
        <dbReference type="Proteomes" id="UP001163096"/>
    </source>
</evidence>
<sequence>MFYATWEQEEKELDVVLEEFIREEEDPDSFWGTVKTNLQAGKIRMIFAADTVPNRLRRIVEFLNEQMDPAEVIAVEIGQFVSDNGIRMISPRILGQSAKAEQRKGLKVNQN</sequence>
<reference evidence="1" key="1">
    <citation type="submission" date="2022-11" db="EMBL/GenBank/DDBJ databases">
        <title>Complete genome sequence of Methanogenium organophilum DSM 3596.</title>
        <authorList>
            <person name="Chen S.-C."/>
            <person name="Lai S.-J."/>
            <person name="You Y.-T."/>
        </authorList>
    </citation>
    <scope>NUCLEOTIDE SEQUENCE</scope>
    <source>
        <strain evidence="1">DSM 3596</strain>
    </source>
</reference>
<evidence type="ECO:0000313" key="1">
    <source>
        <dbReference type="EMBL" id="WAI02531.1"/>
    </source>
</evidence>
<accession>A0A9X9T9L7</accession>
<dbReference type="Proteomes" id="UP001163096">
    <property type="component" value="Chromosome"/>
</dbReference>
<protein>
    <submittedName>
        <fullName evidence="1">Uncharacterized protein</fullName>
    </submittedName>
</protein>
<name>A0A9X9T9L7_METOG</name>
<dbReference type="EMBL" id="CP113361">
    <property type="protein sequence ID" value="WAI02531.1"/>
    <property type="molecule type" value="Genomic_DNA"/>
</dbReference>
<gene>
    <name evidence="1" type="ORF">OU421_06550</name>
</gene>
<organism evidence="1 2">
    <name type="scientific">Methanogenium organophilum</name>
    <dbReference type="NCBI Taxonomy" id="2199"/>
    <lineage>
        <taxon>Archaea</taxon>
        <taxon>Methanobacteriati</taxon>
        <taxon>Methanobacteriota</taxon>
        <taxon>Stenosarchaea group</taxon>
        <taxon>Methanomicrobia</taxon>
        <taxon>Methanomicrobiales</taxon>
        <taxon>Methanomicrobiaceae</taxon>
        <taxon>Methanogenium</taxon>
    </lineage>
</organism>
<dbReference type="RefSeq" id="WP_268187827.1">
    <property type="nucleotide sequence ID" value="NZ_CP113361.1"/>
</dbReference>
<dbReference type="GeneID" id="76834746"/>
<proteinExistence type="predicted"/>
<dbReference type="KEGG" id="mou:OU421_06550"/>